<evidence type="ECO:0000256" key="2">
    <source>
        <dbReference type="HAMAP-Rule" id="MF_01212"/>
    </source>
</evidence>
<sequence>MGPHAPPARRAVRRPQGGAGLARRFQEGGRRRLSVQQRGGTVRRSGQVSADRRVATCASDPGATRGRRHEELGRVVRGPRDAFQRDRDRIIHSIAFRRLRHKTQVFVAPDGDHYRVRLTHSIEVAQIGRGIARALGLNEDLTEALCLAHDIGHPPFGHAGEDALKAAMLAHGGFDHNGHTLRTLACIECPYPLFDGLNLTWETLEGLAKHNGPVRRPGWALRAIDADFPLDLASHASLEAQVAAVADDIAYDNHDIDDGLRAGLLGIDQLMEQPFVAANFAAVERRFPGAPRDRLLRELVRDQIGVMVNDVIAATTANVHASGAASAADVRMAGRTLGGFSAGLAAQERDLKRFMYANLYHHPSQLAAADGARRVVARLFDAYRADPGLMGADWSSRVPETEAATVRHIGDYIAGMTDRFAIDRYADIFGRAEVPGALAHV</sequence>
<name>A0A2W5N6G2_SPHMC</name>
<reference evidence="5 6" key="1">
    <citation type="submission" date="2017-08" db="EMBL/GenBank/DDBJ databases">
        <title>Infants hospitalized years apart are colonized by the same room-sourced microbial strains.</title>
        <authorList>
            <person name="Brooks B."/>
            <person name="Olm M.R."/>
            <person name="Firek B.A."/>
            <person name="Baker R."/>
            <person name="Thomas B.C."/>
            <person name="Morowitz M.J."/>
            <person name="Banfield J.F."/>
        </authorList>
    </citation>
    <scope>NUCLEOTIDE SEQUENCE [LARGE SCALE GENOMIC DNA]</scope>
    <source>
        <strain evidence="5">S2_005_003_R2_47</strain>
    </source>
</reference>
<proteinExistence type="inferred from homology"/>
<evidence type="ECO:0000259" key="4">
    <source>
        <dbReference type="PROSITE" id="PS51831"/>
    </source>
</evidence>
<comment type="similarity">
    <text evidence="2">Belongs to the dGTPase family. Type 2 subfamily.</text>
</comment>
<protein>
    <recommendedName>
        <fullName evidence="2">Deoxyguanosinetriphosphate triphosphohydrolase-like protein</fullName>
    </recommendedName>
</protein>
<dbReference type="GO" id="GO:0008832">
    <property type="term" value="F:dGTPase activity"/>
    <property type="evidence" value="ECO:0007669"/>
    <property type="project" value="TreeGrafter"/>
</dbReference>
<dbReference type="InterPro" id="IPR003607">
    <property type="entry name" value="HD/PDEase_dom"/>
</dbReference>
<dbReference type="CDD" id="cd00077">
    <property type="entry name" value="HDc"/>
    <property type="match status" value="1"/>
</dbReference>
<dbReference type="GO" id="GO:0006203">
    <property type="term" value="P:dGTP catabolic process"/>
    <property type="evidence" value="ECO:0007669"/>
    <property type="project" value="TreeGrafter"/>
</dbReference>
<dbReference type="Pfam" id="PF13286">
    <property type="entry name" value="HD_assoc"/>
    <property type="match status" value="1"/>
</dbReference>
<dbReference type="PROSITE" id="PS51831">
    <property type="entry name" value="HD"/>
    <property type="match status" value="1"/>
</dbReference>
<evidence type="ECO:0000256" key="1">
    <source>
        <dbReference type="ARBA" id="ARBA00022801"/>
    </source>
</evidence>
<dbReference type="Pfam" id="PF01966">
    <property type="entry name" value="HD"/>
    <property type="match status" value="1"/>
</dbReference>
<keyword evidence="1 2" id="KW-0378">Hydrolase</keyword>
<dbReference type="HAMAP" id="MF_01212">
    <property type="entry name" value="dGTPase_type2"/>
    <property type="match status" value="1"/>
</dbReference>
<dbReference type="NCBIfam" id="TIGR01353">
    <property type="entry name" value="dGTP_triPase"/>
    <property type="match status" value="1"/>
</dbReference>
<evidence type="ECO:0000313" key="6">
    <source>
        <dbReference type="Proteomes" id="UP000248597"/>
    </source>
</evidence>
<dbReference type="SMART" id="SM00471">
    <property type="entry name" value="HDc"/>
    <property type="match status" value="1"/>
</dbReference>
<evidence type="ECO:0000313" key="5">
    <source>
        <dbReference type="EMBL" id="PZQ21740.1"/>
    </source>
</evidence>
<dbReference type="AlphaFoldDB" id="A0A2W5N6G2"/>
<dbReference type="PANTHER" id="PTHR11373">
    <property type="entry name" value="DEOXYNUCLEOSIDE TRIPHOSPHATE TRIPHOSPHOHYDROLASE"/>
    <property type="match status" value="1"/>
</dbReference>
<dbReference type="PANTHER" id="PTHR11373:SF43">
    <property type="entry name" value="DEOXYGUANOSINETRIPHOSPHATE TRIPHOSPHOHYDROLASE-LIKE PROTEIN"/>
    <property type="match status" value="1"/>
</dbReference>
<dbReference type="Gene3D" id="1.10.3210.10">
    <property type="entry name" value="Hypothetical protein af1432"/>
    <property type="match status" value="1"/>
</dbReference>
<dbReference type="InterPro" id="IPR006261">
    <property type="entry name" value="dGTPase"/>
</dbReference>
<dbReference type="SUPFAM" id="SSF109604">
    <property type="entry name" value="HD-domain/PDEase-like"/>
    <property type="match status" value="1"/>
</dbReference>
<feature type="region of interest" description="Disordered" evidence="3">
    <location>
        <begin position="1"/>
        <end position="48"/>
    </location>
</feature>
<accession>A0A2W5N6G2</accession>
<dbReference type="InterPro" id="IPR050135">
    <property type="entry name" value="dGTPase-like"/>
</dbReference>
<dbReference type="NCBIfam" id="NF002326">
    <property type="entry name" value="PRK01286.1-1"/>
    <property type="match status" value="1"/>
</dbReference>
<feature type="compositionally biased region" description="Polar residues" evidence="3">
    <location>
        <begin position="34"/>
        <end position="48"/>
    </location>
</feature>
<evidence type="ECO:0000256" key="3">
    <source>
        <dbReference type="SAM" id="MobiDB-lite"/>
    </source>
</evidence>
<gene>
    <name evidence="5" type="ORF">DI569_10950</name>
</gene>
<dbReference type="InterPro" id="IPR006674">
    <property type="entry name" value="HD_domain"/>
</dbReference>
<dbReference type="EMBL" id="QFPJ01000024">
    <property type="protein sequence ID" value="PZQ21740.1"/>
    <property type="molecule type" value="Genomic_DNA"/>
</dbReference>
<organism evidence="5 6">
    <name type="scientific">Sphingopyxis macrogoltabida</name>
    <name type="common">Sphingomonas macrogoltabidus</name>
    <dbReference type="NCBI Taxonomy" id="33050"/>
    <lineage>
        <taxon>Bacteria</taxon>
        <taxon>Pseudomonadati</taxon>
        <taxon>Pseudomonadota</taxon>
        <taxon>Alphaproteobacteria</taxon>
        <taxon>Sphingomonadales</taxon>
        <taxon>Sphingomonadaceae</taxon>
        <taxon>Sphingopyxis</taxon>
    </lineage>
</organism>
<dbReference type="Proteomes" id="UP000248597">
    <property type="component" value="Unassembled WGS sequence"/>
</dbReference>
<dbReference type="InterPro" id="IPR023023">
    <property type="entry name" value="dNTPase_2"/>
</dbReference>
<feature type="domain" description="HD" evidence="4">
    <location>
        <begin position="117"/>
        <end position="252"/>
    </location>
</feature>
<comment type="caution">
    <text evidence="5">The sequence shown here is derived from an EMBL/GenBank/DDBJ whole genome shotgun (WGS) entry which is preliminary data.</text>
</comment>
<dbReference type="InterPro" id="IPR026875">
    <property type="entry name" value="PHydrolase_assoc_dom"/>
</dbReference>